<protein>
    <submittedName>
        <fullName evidence="2">Uncharacterized protein</fullName>
    </submittedName>
</protein>
<evidence type="ECO:0000256" key="1">
    <source>
        <dbReference type="SAM" id="Coils"/>
    </source>
</evidence>
<keyword evidence="3" id="KW-1185">Reference proteome</keyword>
<feature type="coiled-coil region" evidence="1">
    <location>
        <begin position="677"/>
        <end position="711"/>
    </location>
</feature>
<keyword evidence="1" id="KW-0175">Coiled coil</keyword>
<gene>
    <name evidence="2" type="ORF">ACFQ2I_02330</name>
</gene>
<reference evidence="3" key="1">
    <citation type="journal article" date="2019" name="Int. J. Syst. Evol. Microbiol.">
        <title>The Global Catalogue of Microorganisms (GCM) 10K type strain sequencing project: providing services to taxonomists for standard genome sequencing and annotation.</title>
        <authorList>
            <consortium name="The Broad Institute Genomics Platform"/>
            <consortium name="The Broad Institute Genome Sequencing Center for Infectious Disease"/>
            <person name="Wu L."/>
            <person name="Ma J."/>
        </authorList>
    </citation>
    <scope>NUCLEOTIDE SEQUENCE [LARGE SCALE GENOMIC DNA]</scope>
    <source>
        <strain evidence="3">CCUG 59129</strain>
    </source>
</reference>
<accession>A0ABW3HL94</accession>
<name>A0ABW3HL94_9BACL</name>
<evidence type="ECO:0000313" key="2">
    <source>
        <dbReference type="EMBL" id="MFD0958222.1"/>
    </source>
</evidence>
<proteinExistence type="predicted"/>
<evidence type="ECO:0000313" key="3">
    <source>
        <dbReference type="Proteomes" id="UP001596989"/>
    </source>
</evidence>
<dbReference type="Proteomes" id="UP001596989">
    <property type="component" value="Unassembled WGS sequence"/>
</dbReference>
<organism evidence="2 3">
    <name type="scientific">Paenibacillus chungangensis</name>
    <dbReference type="NCBI Taxonomy" id="696535"/>
    <lineage>
        <taxon>Bacteria</taxon>
        <taxon>Bacillati</taxon>
        <taxon>Bacillota</taxon>
        <taxon>Bacilli</taxon>
        <taxon>Bacillales</taxon>
        <taxon>Paenibacillaceae</taxon>
        <taxon>Paenibacillus</taxon>
    </lineage>
</organism>
<sequence length="760" mass="82442">MMKVSKSIAAATLSVALLGVSMTGLPQYGGGQVMRGFAEVAGAAEAGLPSGVFLNRMNELHKALRAGDPADVQDVRNLRDEIAALDVEANLHLLDPVWGKISANLPEHADEQELKRNLFRIIKAVGSFRYDPQASQLEAIRTNPEFRATLKTIAAAGGNANITIDDFLVFLFGDGGSRRGVEGTIADELAGMSSVQLMSLLGDEEGITNVLLQATEKLLAQVDDYTFSAILSELGVTAQDVRSLVGHFQVKLQKDVPAIRAMTVAYIRTAAETEVEVSDGGRQHEYRLKVFSVDIPSLVVLWSKESGSPDVSVSSNGIVTIPDDVMSASAVIQASLVNPYGGSPKMIIREEVTLTAGAGDVFPAGPFMERMNELREALMAGDPDDAEAVRKLHDELAALDFHRDHRLIDPIWKPIARHLPDSADKEELKEALFDMIVAVGLFRTDPQASDLDAIRTNPDYQSAIQTLAAAGGVEGVSIDDFLILLFGAGEERGGLEGEILDIVADMNATELTRLLSSKGKLNDLIIEALEELMEEEDDYALVKALDELGVKSKDIRSTALAFQSKLKHEEEAMQALAVAYIRTDSESSVKVSANGRQHHYSLSVYGIAFPTGWLKWSKVSGDDEVKVDQKGKVSIPNNVDSGTAVIQAALSLPSDRSSKVLFQQEVTLVNGDAGNVEENIAKIMQLLEEKLDKIQDKLESAKHDHQKINLLMDAVRAGNDAAKELIKLELEPSKLTEQLSVVKEKVNETVTMIINDLLEF</sequence>
<comment type="caution">
    <text evidence="2">The sequence shown here is derived from an EMBL/GenBank/DDBJ whole genome shotgun (WGS) entry which is preliminary data.</text>
</comment>
<dbReference type="RefSeq" id="WP_377561875.1">
    <property type="nucleotide sequence ID" value="NZ_JBHTJZ010000004.1"/>
</dbReference>
<dbReference type="EMBL" id="JBHTJZ010000004">
    <property type="protein sequence ID" value="MFD0958222.1"/>
    <property type="molecule type" value="Genomic_DNA"/>
</dbReference>